<dbReference type="PANTHER" id="PTHR42732">
    <property type="entry name" value="BETA-GALACTOSIDASE"/>
    <property type="match status" value="1"/>
</dbReference>
<dbReference type="AlphaFoldDB" id="A0A060C0R8"/>
<dbReference type="PANTHER" id="PTHR42732:SF1">
    <property type="entry name" value="BETA-MANNOSIDASE"/>
    <property type="match status" value="1"/>
</dbReference>
<keyword evidence="3" id="KW-0326">Glycosidase</keyword>
<organism evidence="5">
    <name type="scientific">uncultured Podospora</name>
    <dbReference type="NCBI Taxonomy" id="613079"/>
    <lineage>
        <taxon>Eukaryota</taxon>
        <taxon>Fungi</taxon>
        <taxon>Dikarya</taxon>
        <taxon>Ascomycota</taxon>
        <taxon>Pezizomycotina</taxon>
        <taxon>Sordariomycetes</taxon>
        <taxon>Sordariomycetidae</taxon>
        <taxon>Sordariales</taxon>
        <taxon>Lasiosphaeriaceae</taxon>
        <taxon>environmental samples</taxon>
    </lineage>
</organism>
<keyword evidence="2" id="KW-0378">Hydrolase</keyword>
<name>A0A060C0R8_9PEZI</name>
<dbReference type="GO" id="GO:0016798">
    <property type="term" value="F:hydrolase activity, acting on glycosyl bonds"/>
    <property type="evidence" value="ECO:0007669"/>
    <property type="project" value="UniProtKB-KW"/>
</dbReference>
<evidence type="ECO:0000256" key="3">
    <source>
        <dbReference type="ARBA" id="ARBA00023295"/>
    </source>
</evidence>
<evidence type="ECO:0000259" key="4">
    <source>
        <dbReference type="Pfam" id="PF18565"/>
    </source>
</evidence>
<dbReference type="EMBL" id="KF121516">
    <property type="protein sequence ID" value="AIA88804.1"/>
    <property type="molecule type" value="Genomic_DNA"/>
</dbReference>
<accession>A0A060C0R8</accession>
<sequence>MIKPDGEDLSFITVSITDENGLTVPDASNELTFSIEGPGEIIATDNGDAADMTAFPSKIRKAFAGKALVIVQSQKGKSGSIKVTATADGLQVASIWINVN</sequence>
<dbReference type="InterPro" id="IPR051913">
    <property type="entry name" value="GH2_Domain-Containing"/>
</dbReference>
<reference evidence="5" key="1">
    <citation type="journal article" date="2013" name="Environ. Microbiol.">
        <title>Seasonally variable intestinal metagenomes of the red palm weevil (Rhynchophorus ferrugineus).</title>
        <authorList>
            <person name="Jia S."/>
            <person name="Zhang X."/>
            <person name="Zhang G."/>
            <person name="Yin A."/>
            <person name="Zhang S."/>
            <person name="Li F."/>
            <person name="Wang L."/>
            <person name="Zhao D."/>
            <person name="Yun Q."/>
            <person name="Tala"/>
            <person name="Wang J."/>
            <person name="Sun G."/>
            <person name="Baabdullah M."/>
            <person name="Yu X."/>
            <person name="Hu S."/>
            <person name="Al-Mssallem I.S."/>
            <person name="Yu J."/>
        </authorList>
    </citation>
    <scope>NUCLEOTIDE SEQUENCE</scope>
</reference>
<dbReference type="Gene3D" id="2.60.40.10">
    <property type="entry name" value="Immunoglobulins"/>
    <property type="match status" value="1"/>
</dbReference>
<evidence type="ECO:0000313" key="5">
    <source>
        <dbReference type="EMBL" id="AIA88804.1"/>
    </source>
</evidence>
<feature type="domain" description="Glycoside hydrolase family 2" evidence="4">
    <location>
        <begin position="2"/>
        <end position="95"/>
    </location>
</feature>
<evidence type="ECO:0000256" key="1">
    <source>
        <dbReference type="ARBA" id="ARBA00007401"/>
    </source>
</evidence>
<dbReference type="InterPro" id="IPR040605">
    <property type="entry name" value="Glyco_hydro2_dom5"/>
</dbReference>
<dbReference type="Pfam" id="PF18565">
    <property type="entry name" value="Glyco_hydro2_C5"/>
    <property type="match status" value="1"/>
</dbReference>
<evidence type="ECO:0000256" key="2">
    <source>
        <dbReference type="ARBA" id="ARBA00022801"/>
    </source>
</evidence>
<protein>
    <submittedName>
        <fullName evidence="5">CAZy families GH2 protein</fullName>
    </submittedName>
</protein>
<dbReference type="InterPro" id="IPR013783">
    <property type="entry name" value="Ig-like_fold"/>
</dbReference>
<comment type="similarity">
    <text evidence="1">Belongs to the glycosyl hydrolase 2 family.</text>
</comment>
<proteinExistence type="inferred from homology"/>